<gene>
    <name evidence="1" type="ORF">MtrunA17_Chr2g0306761</name>
</gene>
<dbReference type="EMBL" id="PSQE01000002">
    <property type="protein sequence ID" value="RHN74129.1"/>
    <property type="molecule type" value="Genomic_DNA"/>
</dbReference>
<proteinExistence type="predicted"/>
<organism evidence="1 2">
    <name type="scientific">Medicago truncatula</name>
    <name type="common">Barrel medic</name>
    <name type="synonym">Medicago tribuloides</name>
    <dbReference type="NCBI Taxonomy" id="3880"/>
    <lineage>
        <taxon>Eukaryota</taxon>
        <taxon>Viridiplantae</taxon>
        <taxon>Streptophyta</taxon>
        <taxon>Embryophyta</taxon>
        <taxon>Tracheophyta</taxon>
        <taxon>Spermatophyta</taxon>
        <taxon>Magnoliopsida</taxon>
        <taxon>eudicotyledons</taxon>
        <taxon>Gunneridae</taxon>
        <taxon>Pentapetalae</taxon>
        <taxon>rosids</taxon>
        <taxon>fabids</taxon>
        <taxon>Fabales</taxon>
        <taxon>Fabaceae</taxon>
        <taxon>Papilionoideae</taxon>
        <taxon>50 kb inversion clade</taxon>
        <taxon>NPAAA clade</taxon>
        <taxon>Hologalegina</taxon>
        <taxon>IRL clade</taxon>
        <taxon>Trifolieae</taxon>
        <taxon>Medicago</taxon>
    </lineage>
</organism>
<sequence length="68" mass="7607">MGPLGLRLLCNKDSLHSEKNPSHGVRGVDVPLCLEGNHDKLSCILFSSLHFYFSAFIPSYLVSLKIYQ</sequence>
<accession>A0A396J7F1</accession>
<protein>
    <submittedName>
        <fullName evidence="1">Uncharacterized protein</fullName>
    </submittedName>
</protein>
<reference evidence="2" key="1">
    <citation type="journal article" date="2018" name="Nat. Plants">
        <title>Whole-genome landscape of Medicago truncatula symbiotic genes.</title>
        <authorList>
            <person name="Pecrix Y."/>
            <person name="Staton S.E."/>
            <person name="Sallet E."/>
            <person name="Lelandais-Briere C."/>
            <person name="Moreau S."/>
            <person name="Carrere S."/>
            <person name="Blein T."/>
            <person name="Jardinaud M.F."/>
            <person name="Latrasse D."/>
            <person name="Zouine M."/>
            <person name="Zahm M."/>
            <person name="Kreplak J."/>
            <person name="Mayjonade B."/>
            <person name="Satge C."/>
            <person name="Perez M."/>
            <person name="Cauet S."/>
            <person name="Marande W."/>
            <person name="Chantry-Darmon C."/>
            <person name="Lopez-Roques C."/>
            <person name="Bouchez O."/>
            <person name="Berard A."/>
            <person name="Debelle F."/>
            <person name="Munos S."/>
            <person name="Bendahmane A."/>
            <person name="Berges H."/>
            <person name="Niebel A."/>
            <person name="Buitink J."/>
            <person name="Frugier F."/>
            <person name="Benhamed M."/>
            <person name="Crespi M."/>
            <person name="Gouzy J."/>
            <person name="Gamas P."/>
        </authorList>
    </citation>
    <scope>NUCLEOTIDE SEQUENCE [LARGE SCALE GENOMIC DNA]</scope>
    <source>
        <strain evidence="2">cv. Jemalong A17</strain>
    </source>
</reference>
<name>A0A396J7F1_MEDTR</name>
<dbReference type="Gramene" id="rna10123">
    <property type="protein sequence ID" value="RHN74129.1"/>
    <property type="gene ID" value="gene10123"/>
</dbReference>
<dbReference type="Proteomes" id="UP000265566">
    <property type="component" value="Chromosome 2"/>
</dbReference>
<comment type="caution">
    <text evidence="1">The sequence shown here is derived from an EMBL/GenBank/DDBJ whole genome shotgun (WGS) entry which is preliminary data.</text>
</comment>
<evidence type="ECO:0000313" key="1">
    <source>
        <dbReference type="EMBL" id="RHN74129.1"/>
    </source>
</evidence>
<evidence type="ECO:0000313" key="2">
    <source>
        <dbReference type="Proteomes" id="UP000265566"/>
    </source>
</evidence>
<dbReference type="AlphaFoldDB" id="A0A396J7F1"/>